<proteinExistence type="predicted"/>
<gene>
    <name evidence="3" type="ORF">SERN_2013</name>
</gene>
<keyword evidence="4" id="KW-1185">Reference proteome</keyword>
<name>A0A4Z1DZH4_9MICO</name>
<keyword evidence="2" id="KW-1133">Transmembrane helix</keyword>
<feature type="compositionally biased region" description="Pro residues" evidence="1">
    <location>
        <begin position="1"/>
        <end position="18"/>
    </location>
</feature>
<feature type="compositionally biased region" description="Low complexity" evidence="1">
    <location>
        <begin position="283"/>
        <end position="296"/>
    </location>
</feature>
<feature type="region of interest" description="Disordered" evidence="1">
    <location>
        <begin position="1"/>
        <end position="205"/>
    </location>
</feature>
<evidence type="ECO:0008006" key="5">
    <source>
        <dbReference type="Google" id="ProtNLM"/>
    </source>
</evidence>
<feature type="compositionally biased region" description="Low complexity" evidence="1">
    <location>
        <begin position="49"/>
        <end position="58"/>
    </location>
</feature>
<feature type="compositionally biased region" description="Low complexity" evidence="1">
    <location>
        <begin position="235"/>
        <end position="249"/>
    </location>
</feature>
<sequence length="444" mass="44949">MAYQFNPPPGWPTPPQGWSPPEGWEPDASWPTPPQDWQFWVEESAAGSAATPAAAPQQQQPPQPDPTQQLPAASFGEPSQQTPSQPTSPSGPGSSSTPAPSYDPTQQLPSQHSGNQHLSGQGFGVPGGYSQDPPYQTAPAPYSGEPTAQLPYSTDPAAFGAAPPSYAAGGFAGQGGQGNQGGYPGQQGFGPGGPGGPGDPGKKKNNVGLLVAIVAGAVLILGLGTFAVVNALSGGSDDPTADPTTSTSEPTDDPTTDAPTDDPTTDAPTDDPSTDAPTDDPTTDPTADPTTDAPDPGAGGAAPVGTVEAAVGSPIDVTDFDGATEATVTLQEMAWDPQCNSSFGGDPEGRLLALRFDVTVANPTPDGEAFDLNGIFFNAYSDSAATGSAWSLFCEVDPVLPSDIQPGATVSGWLVLDIPEGSTWVAYESTFGMGGDSAAWRLPS</sequence>
<feature type="compositionally biased region" description="Polar residues" evidence="1">
    <location>
        <begin position="103"/>
        <end position="119"/>
    </location>
</feature>
<dbReference type="AlphaFoldDB" id="A0A4Z1DZH4"/>
<protein>
    <recommendedName>
        <fullName evidence="5">DUF4352 domain-containing protein</fullName>
    </recommendedName>
</protein>
<feature type="compositionally biased region" description="Low complexity" evidence="1">
    <location>
        <begin position="66"/>
        <end position="100"/>
    </location>
</feature>
<dbReference type="Proteomes" id="UP000297318">
    <property type="component" value="Unassembled WGS sequence"/>
</dbReference>
<feature type="region of interest" description="Disordered" evidence="1">
    <location>
        <begin position="234"/>
        <end position="304"/>
    </location>
</feature>
<dbReference type="OrthoDB" id="4833374at2"/>
<comment type="caution">
    <text evidence="3">The sequence shown here is derived from an EMBL/GenBank/DDBJ whole genome shotgun (WGS) entry which is preliminary data.</text>
</comment>
<feature type="compositionally biased region" description="Acidic residues" evidence="1">
    <location>
        <begin position="250"/>
        <end position="282"/>
    </location>
</feature>
<reference evidence="3 4" key="1">
    <citation type="submission" date="2018-11" db="EMBL/GenBank/DDBJ databases">
        <title>Complete genome sequencing of the Actinobacteria Serinibacter sp. K3-2.</title>
        <authorList>
            <person name="Rakitin A.L."/>
            <person name="Beletsky A.V."/>
            <person name="Mardanov A.V."/>
            <person name="Ravin N.V."/>
            <person name="Gromova A.S."/>
            <person name="Filippova S.N."/>
            <person name="Gal'Chenko V.F."/>
        </authorList>
    </citation>
    <scope>NUCLEOTIDE SEQUENCE [LARGE SCALE GENOMIC DNA]</scope>
    <source>
        <strain evidence="3 4">K3-2</strain>
    </source>
</reference>
<feature type="compositionally biased region" description="Gly residues" evidence="1">
    <location>
        <begin position="170"/>
        <end position="199"/>
    </location>
</feature>
<feature type="transmembrane region" description="Helical" evidence="2">
    <location>
        <begin position="207"/>
        <end position="229"/>
    </location>
</feature>
<keyword evidence="2" id="KW-0812">Transmembrane</keyword>
<dbReference type="RefSeq" id="WP_135850016.1">
    <property type="nucleotide sequence ID" value="NZ_RHPJ01000003.1"/>
</dbReference>
<evidence type="ECO:0000313" key="4">
    <source>
        <dbReference type="Proteomes" id="UP000297318"/>
    </source>
</evidence>
<accession>A0A4Z1DZH4</accession>
<feature type="compositionally biased region" description="Low complexity" evidence="1">
    <location>
        <begin position="156"/>
        <end position="169"/>
    </location>
</feature>
<organism evidence="3 4">
    <name type="scientific">Serinibacter arcticus</name>
    <dbReference type="NCBI Taxonomy" id="1655435"/>
    <lineage>
        <taxon>Bacteria</taxon>
        <taxon>Bacillati</taxon>
        <taxon>Actinomycetota</taxon>
        <taxon>Actinomycetes</taxon>
        <taxon>Micrococcales</taxon>
        <taxon>Beutenbergiaceae</taxon>
        <taxon>Serinibacter</taxon>
    </lineage>
</organism>
<evidence type="ECO:0000256" key="2">
    <source>
        <dbReference type="SAM" id="Phobius"/>
    </source>
</evidence>
<evidence type="ECO:0000313" key="3">
    <source>
        <dbReference type="EMBL" id="TGO04420.1"/>
    </source>
</evidence>
<evidence type="ECO:0000256" key="1">
    <source>
        <dbReference type="SAM" id="MobiDB-lite"/>
    </source>
</evidence>
<dbReference type="EMBL" id="RHPJ01000003">
    <property type="protein sequence ID" value="TGO04420.1"/>
    <property type="molecule type" value="Genomic_DNA"/>
</dbReference>
<keyword evidence="2" id="KW-0472">Membrane</keyword>